<dbReference type="PANTHER" id="PTHR43727:SF1">
    <property type="entry name" value="CARBOXYNORSPERMIDINE_CARBOXYSPERMIDINE DECARBOXYLASE"/>
    <property type="match status" value="1"/>
</dbReference>
<dbReference type="InterPro" id="IPR009006">
    <property type="entry name" value="Ala_racemase/Decarboxylase_C"/>
</dbReference>
<protein>
    <submittedName>
        <fullName evidence="8">Carboxynorspermidine decarboxylase</fullName>
        <ecNumber evidence="8">4.1.1.96</ecNumber>
    </submittedName>
</protein>
<dbReference type="SUPFAM" id="SSF50621">
    <property type="entry name" value="Alanine racemase C-terminal domain-like"/>
    <property type="match status" value="1"/>
</dbReference>
<dbReference type="NCBIfam" id="TIGR01047">
    <property type="entry name" value="nspC"/>
    <property type="match status" value="1"/>
</dbReference>
<reference evidence="8 9" key="1">
    <citation type="submission" date="2020-09" db="EMBL/GenBank/DDBJ databases">
        <title>Characterization and genome sequencing of Ruminiclostridium sp. nov. MA18.</title>
        <authorList>
            <person name="Rettenmaier R."/>
            <person name="Kowollik M.-L."/>
            <person name="Liebl W."/>
            <person name="Zverlov V."/>
        </authorList>
    </citation>
    <scope>NUCLEOTIDE SEQUENCE [LARGE SCALE GENOMIC DNA]</scope>
    <source>
        <strain evidence="8 9">MA18</strain>
    </source>
</reference>
<gene>
    <name evidence="8" type="primary">nspC</name>
    <name evidence="8" type="ORF">EHE19_014000</name>
</gene>
<evidence type="ECO:0000313" key="8">
    <source>
        <dbReference type="EMBL" id="QNU65991.1"/>
    </source>
</evidence>
<keyword evidence="5 8" id="KW-0456">Lyase</keyword>
<evidence type="ECO:0000256" key="2">
    <source>
        <dbReference type="ARBA" id="ARBA00022793"/>
    </source>
</evidence>
<dbReference type="Gene3D" id="3.20.20.10">
    <property type="entry name" value="Alanine racemase"/>
    <property type="match status" value="1"/>
</dbReference>
<name>A0A4U7JJA3_9FIRM</name>
<dbReference type="OrthoDB" id="9804410at2"/>
<evidence type="ECO:0000259" key="7">
    <source>
        <dbReference type="Pfam" id="PF00278"/>
    </source>
</evidence>
<evidence type="ECO:0000256" key="4">
    <source>
        <dbReference type="ARBA" id="ARBA00023066"/>
    </source>
</evidence>
<dbReference type="EC" id="4.1.1.96" evidence="8"/>
<evidence type="ECO:0000256" key="1">
    <source>
        <dbReference type="ARBA" id="ARBA00001933"/>
    </source>
</evidence>
<dbReference type="AlphaFoldDB" id="A0A4U7JJA3"/>
<dbReference type="GO" id="GO:0008836">
    <property type="term" value="F:diaminopimelate decarboxylase activity"/>
    <property type="evidence" value="ECO:0007669"/>
    <property type="project" value="TreeGrafter"/>
</dbReference>
<dbReference type="FunFam" id="3.20.20.10:FF:000012">
    <property type="entry name" value="Carboxynorspermidine/carboxyspermidine decarboxylase"/>
    <property type="match status" value="1"/>
</dbReference>
<evidence type="ECO:0000256" key="3">
    <source>
        <dbReference type="ARBA" id="ARBA00022898"/>
    </source>
</evidence>
<dbReference type="Gene3D" id="2.40.37.10">
    <property type="entry name" value="Lyase, Ornithine Decarboxylase, Chain A, domain 1"/>
    <property type="match status" value="1"/>
</dbReference>
<dbReference type="PANTHER" id="PTHR43727">
    <property type="entry name" value="DIAMINOPIMELATE DECARBOXYLASE"/>
    <property type="match status" value="1"/>
</dbReference>
<comment type="cofactor">
    <cofactor evidence="1">
        <name>pyridoxal 5'-phosphate</name>
        <dbReference type="ChEBI" id="CHEBI:597326"/>
    </cofactor>
</comment>
<dbReference type="RefSeq" id="WP_137696738.1">
    <property type="nucleotide sequence ID" value="NZ_CP061336.1"/>
</dbReference>
<dbReference type="Pfam" id="PF00278">
    <property type="entry name" value="Orn_DAP_Arg_deC"/>
    <property type="match status" value="1"/>
</dbReference>
<dbReference type="GO" id="GO:0009089">
    <property type="term" value="P:lysine biosynthetic process via diaminopimelate"/>
    <property type="evidence" value="ECO:0007669"/>
    <property type="project" value="TreeGrafter"/>
</dbReference>
<sequence>MNIDFSSLPTPCYIVDERLLIKNLEILKSVQDRTGCSILLAQKGFSMYSVYPLIGQYLKGVTSSSLFEARLGYEEMGKEVHIYAPAYIEEEFDEILRYCDHIVFNSFNEWDKYKEKVKNYKTKKIECGIRINPEYSEIETHLYDPCYNSSRLGVTLSNFKEDKLEGLDGLHFHTMCEQNSDTLERTIKVVDEKFGKYIKDMKWLNFGGGHHITRVDYDIESLIRSISYFQDKYGVKVYLEPGEAIALNTGYLVAKVLDIVENGMKIAILDASAACHMPDVLEMPYRPNIIDAGKPGEYDYSYRLGSHTCLAGDVIGDYSFKKPLSPGDKLVFCDMAHYTMVKNNTFNGINLPAILLYNEKDGAKIIKKFGYEDFKSRL</sequence>
<dbReference type="InterPro" id="IPR005730">
    <property type="entry name" value="Nsp_de-COase"/>
</dbReference>
<dbReference type="EMBL" id="CP061336">
    <property type="protein sequence ID" value="QNU65991.1"/>
    <property type="molecule type" value="Genomic_DNA"/>
</dbReference>
<evidence type="ECO:0000313" key="9">
    <source>
        <dbReference type="Proteomes" id="UP000306409"/>
    </source>
</evidence>
<proteinExistence type="predicted"/>
<dbReference type="KEGG" id="rher:EHE19_014000"/>
<keyword evidence="2" id="KW-0210">Decarboxylase</keyword>
<feature type="binding site" evidence="6">
    <location>
        <position position="279"/>
    </location>
    <ligand>
        <name>substrate</name>
    </ligand>
</feature>
<accession>A0A4U7JJA3</accession>
<keyword evidence="4" id="KW-0745">Spermidine biosynthesis</keyword>
<dbReference type="CDD" id="cd06829">
    <property type="entry name" value="PLPDE_III_CANSDC"/>
    <property type="match status" value="1"/>
</dbReference>
<dbReference type="InterPro" id="IPR022643">
    <property type="entry name" value="De-COase2_C"/>
</dbReference>
<organism evidence="8 9">
    <name type="scientific">Ruminiclostridium herbifermentans</name>
    <dbReference type="NCBI Taxonomy" id="2488810"/>
    <lineage>
        <taxon>Bacteria</taxon>
        <taxon>Bacillati</taxon>
        <taxon>Bacillota</taxon>
        <taxon>Clostridia</taxon>
        <taxon>Eubacteriales</taxon>
        <taxon>Oscillospiraceae</taxon>
        <taxon>Ruminiclostridium</taxon>
    </lineage>
</organism>
<feature type="domain" description="Orn/DAP/Arg decarboxylase 2 C-terminal" evidence="7">
    <location>
        <begin position="58"/>
        <end position="335"/>
    </location>
</feature>
<keyword evidence="3" id="KW-0663">Pyridoxal phosphate</keyword>
<dbReference type="Proteomes" id="UP000306409">
    <property type="component" value="Chromosome"/>
</dbReference>
<evidence type="ECO:0000256" key="5">
    <source>
        <dbReference type="ARBA" id="ARBA00023239"/>
    </source>
</evidence>
<dbReference type="GO" id="GO:0045312">
    <property type="term" value="P:nor-spermidine biosynthetic process"/>
    <property type="evidence" value="ECO:0007669"/>
    <property type="project" value="InterPro"/>
</dbReference>
<evidence type="ECO:0000256" key="6">
    <source>
        <dbReference type="PIRSR" id="PIRSR038941-1"/>
    </source>
</evidence>
<dbReference type="SUPFAM" id="SSF51419">
    <property type="entry name" value="PLP-binding barrel"/>
    <property type="match status" value="1"/>
</dbReference>
<feature type="binding site" evidence="6">
    <location>
        <position position="243"/>
    </location>
    <ligand>
        <name>substrate</name>
    </ligand>
</feature>
<dbReference type="InterPro" id="IPR029066">
    <property type="entry name" value="PLP-binding_barrel"/>
</dbReference>
<dbReference type="GO" id="GO:0008295">
    <property type="term" value="P:spermidine biosynthetic process"/>
    <property type="evidence" value="ECO:0007669"/>
    <property type="project" value="UniProtKB-KW"/>
</dbReference>
<dbReference type="PIRSF" id="PIRSF038941">
    <property type="entry name" value="NspC"/>
    <property type="match status" value="1"/>
</dbReference>
<keyword evidence="9" id="KW-1185">Reference proteome</keyword>